<evidence type="ECO:0000313" key="2">
    <source>
        <dbReference type="Proteomes" id="UP000064967"/>
    </source>
</evidence>
<gene>
    <name evidence="1" type="ORF">AKJ09_05340</name>
</gene>
<sequence length="136" mass="15235">MGLAERRAVQNFKDNSFPVLKKQIDATCGFDIPFEIAWDKLTVDGFDHVYEQGFTEVYFRPILSAFQSICADDMGKDALKGVLKQVAITNTSENSSPSTGYSFTDGVLKIDLSPVRNIDYTKDRTEKLQALLESKL</sequence>
<organism evidence="1 2">
    <name type="scientific">Labilithrix luteola</name>
    <dbReference type="NCBI Taxonomy" id="1391654"/>
    <lineage>
        <taxon>Bacteria</taxon>
        <taxon>Pseudomonadati</taxon>
        <taxon>Myxococcota</taxon>
        <taxon>Polyangia</taxon>
        <taxon>Polyangiales</taxon>
        <taxon>Labilitrichaceae</taxon>
        <taxon>Labilithrix</taxon>
    </lineage>
</organism>
<dbReference type="RefSeq" id="WP_146649643.1">
    <property type="nucleotide sequence ID" value="NZ_CP012333.1"/>
</dbReference>
<keyword evidence="2" id="KW-1185">Reference proteome</keyword>
<reference evidence="1 2" key="1">
    <citation type="submission" date="2015-08" db="EMBL/GenBank/DDBJ databases">
        <authorList>
            <person name="Babu N.S."/>
            <person name="Beckwith C.J."/>
            <person name="Beseler K.G."/>
            <person name="Brison A."/>
            <person name="Carone J.V."/>
            <person name="Caskin T.P."/>
            <person name="Diamond M."/>
            <person name="Durham M.E."/>
            <person name="Foxe J.M."/>
            <person name="Go M."/>
            <person name="Henderson B.A."/>
            <person name="Jones I.B."/>
            <person name="McGettigan J.A."/>
            <person name="Micheletti S.J."/>
            <person name="Nasrallah M.E."/>
            <person name="Ortiz D."/>
            <person name="Piller C.R."/>
            <person name="Privatt S.R."/>
            <person name="Schneider S.L."/>
            <person name="Sharp S."/>
            <person name="Smith T.C."/>
            <person name="Stanton J.D."/>
            <person name="Ullery H.E."/>
            <person name="Wilson R.J."/>
            <person name="Serrano M.G."/>
            <person name="Buck G."/>
            <person name="Lee V."/>
            <person name="Wang Y."/>
            <person name="Carvalho R."/>
            <person name="Voegtly L."/>
            <person name="Shi R."/>
            <person name="Duckworth R."/>
            <person name="Johnson A."/>
            <person name="Loviza R."/>
            <person name="Walstead R."/>
            <person name="Shah Z."/>
            <person name="Kiflezghi M."/>
            <person name="Wade K."/>
            <person name="Ball S.L."/>
            <person name="Bradley K.W."/>
            <person name="Asai D.J."/>
            <person name="Bowman C.A."/>
            <person name="Russell D.A."/>
            <person name="Pope W.H."/>
            <person name="Jacobs-Sera D."/>
            <person name="Hendrix R.W."/>
            <person name="Hatfull G.F."/>
        </authorList>
    </citation>
    <scope>NUCLEOTIDE SEQUENCE [LARGE SCALE GENOMIC DNA]</scope>
    <source>
        <strain evidence="1 2">DSM 27648</strain>
    </source>
</reference>
<dbReference type="AlphaFoldDB" id="A0A0K1PZ50"/>
<dbReference type="OrthoDB" id="4194926at2"/>
<dbReference type="STRING" id="1391654.AKJ09_05340"/>
<name>A0A0K1PZ50_9BACT</name>
<evidence type="ECO:0000313" key="1">
    <source>
        <dbReference type="EMBL" id="AKU98676.1"/>
    </source>
</evidence>
<dbReference type="EMBL" id="CP012333">
    <property type="protein sequence ID" value="AKU98676.1"/>
    <property type="molecule type" value="Genomic_DNA"/>
</dbReference>
<dbReference type="KEGG" id="llu:AKJ09_05340"/>
<accession>A0A0K1PZ50</accession>
<protein>
    <submittedName>
        <fullName evidence="1">Uncharacterized protein</fullName>
    </submittedName>
</protein>
<dbReference type="Proteomes" id="UP000064967">
    <property type="component" value="Chromosome"/>
</dbReference>
<proteinExistence type="predicted"/>